<dbReference type="Gene3D" id="1.10.3130.10">
    <property type="entry name" value="serine acetyltransferase, domain 1"/>
    <property type="match status" value="1"/>
</dbReference>
<dbReference type="Gene3D" id="2.160.10.10">
    <property type="entry name" value="Hexapeptide repeat proteins"/>
    <property type="match status" value="1"/>
</dbReference>
<name>A0ABS3BUT8_9BACT</name>
<dbReference type="EMBL" id="JAFKCW010000004">
    <property type="protein sequence ID" value="MBN7802991.1"/>
    <property type="molecule type" value="Genomic_DNA"/>
</dbReference>
<evidence type="ECO:0000256" key="1">
    <source>
        <dbReference type="ARBA" id="ARBA00018522"/>
    </source>
</evidence>
<dbReference type="InterPro" id="IPR011004">
    <property type="entry name" value="Trimer_LpxA-like_sf"/>
</dbReference>
<evidence type="ECO:0000256" key="2">
    <source>
        <dbReference type="ARBA" id="ARBA00022605"/>
    </source>
</evidence>
<evidence type="ECO:0000313" key="6">
    <source>
        <dbReference type="EMBL" id="MBN7802991.1"/>
    </source>
</evidence>
<dbReference type="SUPFAM" id="SSF51161">
    <property type="entry name" value="Trimeric LpxA-like enzymes"/>
    <property type="match status" value="1"/>
</dbReference>
<feature type="domain" description="Serine acetyltransferase N-terminal" evidence="5">
    <location>
        <begin position="55"/>
        <end position="125"/>
    </location>
</feature>
<keyword evidence="3" id="KW-0808">Transferase</keyword>
<dbReference type="Proteomes" id="UP000664698">
    <property type="component" value="Unassembled WGS sequence"/>
</dbReference>
<evidence type="ECO:0000256" key="3">
    <source>
        <dbReference type="ARBA" id="ARBA00022679"/>
    </source>
</evidence>
<keyword evidence="2" id="KW-0028">Amino-acid biosynthesis</keyword>
<dbReference type="InterPro" id="IPR042122">
    <property type="entry name" value="Ser_AcTrfase_N_sf"/>
</dbReference>
<sequence length="282" mass="31245">MDSLIKKIHQAHQNSSDFPTPKTIHQFFEDLLGLMFPEFSAHNIREEDAVRSNLEELQASLTHILSRNLHLHSGDGEQLAQSFFKRLETVFDWINQDVEAMFAGDPAAKSRAEILRSYPGFYAISAYRIANLLHRLGVTLVPRMITEYAHSKTGVDIHPGATIGQYFCIDHGTGVVIGETTIIGDHVKIYQGVTLGALSVDKADADVKRHPTIEDHVVIYSGATILGGRTVIGKNSVIGGNVWLTKSVAPGSKVYYQTQMHHEAGTATDLYIFKNDFEELGE</sequence>
<protein>
    <recommendedName>
        <fullName evidence="1">Serine acetyltransferase</fullName>
    </recommendedName>
</protein>
<gene>
    <name evidence="6" type="ORF">J0A67_19105</name>
</gene>
<proteinExistence type="predicted"/>
<organism evidence="6 7">
    <name type="scientific">Algoriphagus aestuariicola</name>
    <dbReference type="NCBI Taxonomy" id="1852016"/>
    <lineage>
        <taxon>Bacteria</taxon>
        <taxon>Pseudomonadati</taxon>
        <taxon>Bacteroidota</taxon>
        <taxon>Cytophagia</taxon>
        <taxon>Cytophagales</taxon>
        <taxon>Cyclobacteriaceae</taxon>
        <taxon>Algoriphagus</taxon>
    </lineage>
</organism>
<comment type="caution">
    <text evidence="6">The sequence shown here is derived from an EMBL/GenBank/DDBJ whole genome shotgun (WGS) entry which is preliminary data.</text>
</comment>
<evidence type="ECO:0000313" key="7">
    <source>
        <dbReference type="Proteomes" id="UP000664698"/>
    </source>
</evidence>
<dbReference type="CDD" id="cd03354">
    <property type="entry name" value="LbH_SAT"/>
    <property type="match status" value="1"/>
</dbReference>
<keyword evidence="7" id="KW-1185">Reference proteome</keyword>
<dbReference type="InterPro" id="IPR010493">
    <property type="entry name" value="Ser_AcTrfase_N"/>
</dbReference>
<accession>A0ABS3BUT8</accession>
<keyword evidence="4" id="KW-0012">Acyltransferase</keyword>
<reference evidence="6 7" key="1">
    <citation type="submission" date="2021-03" db="EMBL/GenBank/DDBJ databases">
        <title>novel species isolated from a fishpond in China.</title>
        <authorList>
            <person name="Lu H."/>
            <person name="Cai Z."/>
        </authorList>
    </citation>
    <scope>NUCLEOTIDE SEQUENCE [LARGE SCALE GENOMIC DNA]</scope>
    <source>
        <strain evidence="6 7">JCM 31546</strain>
    </source>
</reference>
<dbReference type="InterPro" id="IPR045304">
    <property type="entry name" value="LbH_SAT"/>
</dbReference>
<evidence type="ECO:0000256" key="4">
    <source>
        <dbReference type="ARBA" id="ARBA00023315"/>
    </source>
</evidence>
<dbReference type="PANTHER" id="PTHR42811">
    <property type="entry name" value="SERINE ACETYLTRANSFERASE"/>
    <property type="match status" value="1"/>
</dbReference>
<evidence type="ECO:0000259" key="5">
    <source>
        <dbReference type="Pfam" id="PF06426"/>
    </source>
</evidence>
<dbReference type="RefSeq" id="WP_206570983.1">
    <property type="nucleotide sequence ID" value="NZ_JAFKCW010000004.1"/>
</dbReference>
<dbReference type="Pfam" id="PF06426">
    <property type="entry name" value="SATase_N"/>
    <property type="match status" value="1"/>
</dbReference>